<dbReference type="Proteomes" id="UP000321617">
    <property type="component" value="Unassembled WGS sequence"/>
</dbReference>
<evidence type="ECO:0000313" key="1">
    <source>
        <dbReference type="EMBL" id="TWJ06462.1"/>
    </source>
</evidence>
<reference evidence="1 2" key="1">
    <citation type="journal article" date="2013" name="Stand. Genomic Sci.">
        <title>Genomic Encyclopedia of Type Strains, Phase I: The one thousand microbial genomes (KMG-I) project.</title>
        <authorList>
            <person name="Kyrpides N.C."/>
            <person name="Woyke T."/>
            <person name="Eisen J.A."/>
            <person name="Garrity G."/>
            <person name="Lilburn T.G."/>
            <person name="Beck B.J."/>
            <person name="Whitman W.B."/>
            <person name="Hugenholtz P."/>
            <person name="Klenk H.P."/>
        </authorList>
    </citation>
    <scope>NUCLEOTIDE SEQUENCE [LARGE SCALE GENOMIC DNA]</scope>
    <source>
        <strain evidence="1 2">DSM 45044</strain>
    </source>
</reference>
<proteinExistence type="predicted"/>
<dbReference type="RefSeq" id="WP_147144541.1">
    <property type="nucleotide sequence ID" value="NZ_BAABIJ010000002.1"/>
</dbReference>
<dbReference type="EMBL" id="VLLL01000012">
    <property type="protein sequence ID" value="TWJ06462.1"/>
    <property type="molecule type" value="Genomic_DNA"/>
</dbReference>
<protein>
    <submittedName>
        <fullName evidence="1">Uncharacterized protein</fullName>
    </submittedName>
</protein>
<name>A0A562ULH9_9ACTN</name>
<gene>
    <name evidence="1" type="ORF">LX16_5198</name>
</gene>
<sequence length="670" mass="75171">MNGSASGVPPHTSTTANFAAHGATVGIQAREVHHATVYQVAPDSSPQEKYRVGLRYLEDGVPVRAEELISEAIAGGHDSAEVRFHWVLAMLSKRAYRDLSRQERDRLGAVARDGRVYPDEHMEVLDAVRELLRHLEFNEGDHQSAEKRILELPPGLRTKIDRHLGLVLSGAVRDELWRETKANAETERFGNGRRDRMWAYFHPIPAPPRTKPADPSKATPADRLRARISTSLFGALAAYLGWLTLGTADVLPLFAFPSAVVAGFIGARHGFEWCYSARRIDSENRDYRRHTAIGHLRGTGFAKAVSVAFDHYFVKYRPHGVGVEAWLHEIADIRGRLRKEVAGVYRETGIPVGRVKWLIGYLARDARTRWRNGELYAHLERYRIALSTRVHTLLGLSVVLSCAVVVAVSVLRIEPLAGAMTIIGIAATGTYAARKWEFILREQRREAEDMEDCERRHADRLAEYRRWKAKLDATRPSENEMETWLQCDRTVLIDNALRHYRLSWRDVVSHAVFQGPAKGRTRARVSGGPWRFSKYALRLFLITEDGVREVASELDFRAPKFIGEQRDNYRFEAVSSVRVESDSGKRLTMKLTLMNGPARGITVTESEELTADAGDEPKDLQRINLAASGFAHALRLLEGIAAEGKGWLERDGAAGADGSTVSIVAQRQRE</sequence>
<evidence type="ECO:0000313" key="2">
    <source>
        <dbReference type="Proteomes" id="UP000321617"/>
    </source>
</evidence>
<dbReference type="AlphaFoldDB" id="A0A562ULH9"/>
<accession>A0A562ULH9</accession>
<keyword evidence="2" id="KW-1185">Reference proteome</keyword>
<comment type="caution">
    <text evidence="1">The sequence shown here is derived from an EMBL/GenBank/DDBJ whole genome shotgun (WGS) entry which is preliminary data.</text>
</comment>
<organism evidence="1 2">
    <name type="scientific">Stackebrandtia albiflava</name>
    <dbReference type="NCBI Taxonomy" id="406432"/>
    <lineage>
        <taxon>Bacteria</taxon>
        <taxon>Bacillati</taxon>
        <taxon>Actinomycetota</taxon>
        <taxon>Actinomycetes</taxon>
        <taxon>Glycomycetales</taxon>
        <taxon>Glycomycetaceae</taxon>
        <taxon>Stackebrandtia</taxon>
    </lineage>
</organism>
<dbReference type="OrthoDB" id="4501073at2"/>